<name>A0A7R9VMC8_9CHLO</name>
<dbReference type="Gene3D" id="2.60.120.620">
    <property type="entry name" value="q2cbj1_9rhob like domain"/>
    <property type="match status" value="1"/>
</dbReference>
<organism evidence="4">
    <name type="scientific">Chlamydomonas euryale</name>
    <dbReference type="NCBI Taxonomy" id="1486919"/>
    <lineage>
        <taxon>Eukaryota</taxon>
        <taxon>Viridiplantae</taxon>
        <taxon>Chlorophyta</taxon>
        <taxon>core chlorophytes</taxon>
        <taxon>Chlorophyceae</taxon>
        <taxon>CS clade</taxon>
        <taxon>Chlamydomonadales</taxon>
        <taxon>Chlamydomonadaceae</taxon>
        <taxon>Chlamydomonas</taxon>
    </lineage>
</organism>
<accession>A0A7R9VMC8</accession>
<dbReference type="Pfam" id="PF05721">
    <property type="entry name" value="PhyH"/>
    <property type="match status" value="1"/>
</dbReference>
<dbReference type="AlphaFoldDB" id="A0A7R9VMC8"/>
<dbReference type="GO" id="GO:0046872">
    <property type="term" value="F:metal ion binding"/>
    <property type="evidence" value="ECO:0007669"/>
    <property type="project" value="UniProtKB-KW"/>
</dbReference>
<sequence>MLQHEVAAPCELMHAGTRTCAASRCPFKQPHGPARTPNLTPETQTDLPCLLTARLLFGFHPQSANNVSFFLEEKAFNEDGSLRQPKELSINKLGHAMHDVDPAFRAFSRSPKVAAVMRSLGYAAPTPVQSMYIFKQPHIGGEVVPHQDSSFIYTEPLSCVGLWWALEDADRSNGCLWALPRAHKSGLRRRFMVKDGKVQFDRPAPEYDLGDFVPLECGAGTLVLLQGENVHYSAVNTSPVSRHSYSMHLVEGTPGHVWPAENWAHRPPENPWTPLYQQSA</sequence>
<evidence type="ECO:0000256" key="2">
    <source>
        <dbReference type="ARBA" id="ARBA00022723"/>
    </source>
</evidence>
<dbReference type="PANTHER" id="PTHR20883:SF15">
    <property type="entry name" value="PHYTANOYL-COA DIOXYGENASE DOMAIN-CONTAINING PROTEIN 1"/>
    <property type="match status" value="1"/>
</dbReference>
<gene>
    <name evidence="4" type="ORF">CEUR00632_LOCUS14578</name>
</gene>
<evidence type="ECO:0000313" key="4">
    <source>
        <dbReference type="EMBL" id="CAD8298471.1"/>
    </source>
</evidence>
<reference evidence="4" key="1">
    <citation type="submission" date="2021-01" db="EMBL/GenBank/DDBJ databases">
        <authorList>
            <person name="Corre E."/>
            <person name="Pelletier E."/>
            <person name="Niang G."/>
            <person name="Scheremetjew M."/>
            <person name="Finn R."/>
            <person name="Kale V."/>
            <person name="Holt S."/>
            <person name="Cochrane G."/>
            <person name="Meng A."/>
            <person name="Brown T."/>
            <person name="Cohen L."/>
        </authorList>
    </citation>
    <scope>NUCLEOTIDE SEQUENCE</scope>
    <source>
        <strain evidence="4">CCMP219</strain>
    </source>
</reference>
<dbReference type="SUPFAM" id="SSF51197">
    <property type="entry name" value="Clavaminate synthase-like"/>
    <property type="match status" value="1"/>
</dbReference>
<proteinExistence type="predicted"/>
<comment type="cofactor">
    <cofactor evidence="1">
        <name>Fe cation</name>
        <dbReference type="ChEBI" id="CHEBI:24875"/>
    </cofactor>
</comment>
<evidence type="ECO:0000256" key="3">
    <source>
        <dbReference type="ARBA" id="ARBA00023004"/>
    </source>
</evidence>
<keyword evidence="2" id="KW-0479">Metal-binding</keyword>
<dbReference type="PANTHER" id="PTHR20883">
    <property type="entry name" value="PHYTANOYL-COA DIOXYGENASE DOMAIN CONTAINING 1"/>
    <property type="match status" value="1"/>
</dbReference>
<evidence type="ECO:0000256" key="1">
    <source>
        <dbReference type="ARBA" id="ARBA00001962"/>
    </source>
</evidence>
<keyword evidence="3" id="KW-0408">Iron</keyword>
<dbReference type="InterPro" id="IPR008775">
    <property type="entry name" value="Phytyl_CoA_dOase-like"/>
</dbReference>
<dbReference type="EMBL" id="HBEC01031424">
    <property type="protein sequence ID" value="CAD8298471.1"/>
    <property type="molecule type" value="Transcribed_RNA"/>
</dbReference>
<protein>
    <submittedName>
        <fullName evidence="4">Uncharacterized protein</fullName>
    </submittedName>
</protein>